<evidence type="ECO:0000256" key="3">
    <source>
        <dbReference type="SAM" id="MobiDB-lite"/>
    </source>
</evidence>
<dbReference type="PANTHER" id="PTHR10340">
    <property type="entry name" value="SPHINGOMYELIN PHOSPHODIESTERASE"/>
    <property type="match status" value="1"/>
</dbReference>
<comment type="caution">
    <text evidence="4">The sequence shown here is derived from an EMBL/GenBank/DDBJ whole genome shotgun (WGS) entry which is preliminary data.</text>
</comment>
<protein>
    <submittedName>
        <fullName evidence="4">Uncharacterized protein</fullName>
    </submittedName>
</protein>
<name>A0AAD7ZYL0_DIPPU</name>
<feature type="region of interest" description="Disordered" evidence="3">
    <location>
        <begin position="51"/>
        <end position="79"/>
    </location>
</feature>
<keyword evidence="1" id="KW-0378">Hydrolase</keyword>
<evidence type="ECO:0000256" key="1">
    <source>
        <dbReference type="ARBA" id="ARBA00022801"/>
    </source>
</evidence>
<reference evidence="4" key="1">
    <citation type="journal article" date="2023" name="IScience">
        <title>Live-bearing cockroach genome reveals convergent evolutionary mechanisms linked to viviparity in insects and beyond.</title>
        <authorList>
            <person name="Fouks B."/>
            <person name="Harrison M.C."/>
            <person name="Mikhailova A.A."/>
            <person name="Marchal E."/>
            <person name="English S."/>
            <person name="Carruthers M."/>
            <person name="Jennings E.C."/>
            <person name="Chiamaka E.L."/>
            <person name="Frigard R.A."/>
            <person name="Pippel M."/>
            <person name="Attardo G.M."/>
            <person name="Benoit J.B."/>
            <person name="Bornberg-Bauer E."/>
            <person name="Tobe S.S."/>
        </authorList>
    </citation>
    <scope>NUCLEOTIDE SEQUENCE</scope>
    <source>
        <strain evidence="4">Stay&amp;Tobe</strain>
    </source>
</reference>
<dbReference type="Proteomes" id="UP001233999">
    <property type="component" value="Unassembled WGS sequence"/>
</dbReference>
<gene>
    <name evidence="4" type="ORF">L9F63_017571</name>
</gene>
<dbReference type="EMBL" id="JASPKZ010005274">
    <property type="protein sequence ID" value="KAJ9589132.1"/>
    <property type="molecule type" value="Genomic_DNA"/>
</dbReference>
<dbReference type="GO" id="GO:0005615">
    <property type="term" value="C:extracellular space"/>
    <property type="evidence" value="ECO:0007669"/>
    <property type="project" value="TreeGrafter"/>
</dbReference>
<evidence type="ECO:0000313" key="5">
    <source>
        <dbReference type="Proteomes" id="UP001233999"/>
    </source>
</evidence>
<sequence>RNVRYICLLIGQRLVDCTFREQSSKHSFWWHHDKDLPEPQPRYLRYQCTITTTTEPQPKRRPSSSTNHGNWTRGDGVAHSSEISGEHQMTVLQNLTDLLKHTFSSQFVFPVLGHDDPNPGLHFGTGYKAVGNMWKNWLPPEAINTFNKGED</sequence>
<keyword evidence="2" id="KW-0325">Glycoprotein</keyword>
<reference evidence="4" key="2">
    <citation type="submission" date="2023-05" db="EMBL/GenBank/DDBJ databases">
        <authorList>
            <person name="Fouks B."/>
        </authorList>
    </citation>
    <scope>NUCLEOTIDE SEQUENCE</scope>
    <source>
        <strain evidence="4">Stay&amp;Tobe</strain>
        <tissue evidence="4">Testes</tissue>
    </source>
</reference>
<dbReference type="PANTHER" id="PTHR10340:SF57">
    <property type="entry name" value="METALLOPHOS DOMAIN-CONTAINING PROTEIN"/>
    <property type="match status" value="1"/>
</dbReference>
<accession>A0AAD7ZYL0</accession>
<feature type="non-terminal residue" evidence="4">
    <location>
        <position position="1"/>
    </location>
</feature>
<evidence type="ECO:0000256" key="2">
    <source>
        <dbReference type="ARBA" id="ARBA00023180"/>
    </source>
</evidence>
<organism evidence="4 5">
    <name type="scientific">Diploptera punctata</name>
    <name type="common">Pacific beetle cockroach</name>
    <dbReference type="NCBI Taxonomy" id="6984"/>
    <lineage>
        <taxon>Eukaryota</taxon>
        <taxon>Metazoa</taxon>
        <taxon>Ecdysozoa</taxon>
        <taxon>Arthropoda</taxon>
        <taxon>Hexapoda</taxon>
        <taxon>Insecta</taxon>
        <taxon>Pterygota</taxon>
        <taxon>Neoptera</taxon>
        <taxon>Polyneoptera</taxon>
        <taxon>Dictyoptera</taxon>
        <taxon>Blattodea</taxon>
        <taxon>Blaberoidea</taxon>
        <taxon>Blaberidae</taxon>
        <taxon>Diplopterinae</taxon>
        <taxon>Diploptera</taxon>
    </lineage>
</organism>
<dbReference type="AlphaFoldDB" id="A0AAD7ZYL0"/>
<dbReference type="GO" id="GO:0008081">
    <property type="term" value="F:phosphoric diester hydrolase activity"/>
    <property type="evidence" value="ECO:0007669"/>
    <property type="project" value="TreeGrafter"/>
</dbReference>
<evidence type="ECO:0000313" key="4">
    <source>
        <dbReference type="EMBL" id="KAJ9589132.1"/>
    </source>
</evidence>
<keyword evidence="5" id="KW-1185">Reference proteome</keyword>
<proteinExistence type="predicted"/>